<sequence>MRQKFLQPRYGIDAPGVVRGALLSGIAAILAGALVPPFRIVNIDIRFVGPLLIAVGIACLTLFTSMMAYALFGKFRVRDRLLGAVSWRGDEQVLDVGTGRGLLLVGAAKRLTTGHVVGIDIWQTRDLSGNGLAAVTANVAREGVADRVALRTEDARSMSFADASFDVVLSLLCLHNIEDVAERERACGEIARVLKPGGTVVLGDYATLGKQAAALREAGLHVGEQRSLVRVALGPMWMVTANK</sequence>
<dbReference type="InterPro" id="IPR013216">
    <property type="entry name" value="Methyltransf_11"/>
</dbReference>
<feature type="transmembrane region" description="Helical" evidence="1">
    <location>
        <begin position="47"/>
        <end position="72"/>
    </location>
</feature>
<dbReference type="EMBL" id="LABX01000055">
    <property type="protein sequence ID" value="KMO37576.1"/>
    <property type="molecule type" value="Genomic_DNA"/>
</dbReference>
<accession>A0A0J6VEV8</accession>
<proteinExistence type="predicted"/>
<reference evidence="3 4" key="1">
    <citation type="submission" date="2015-03" db="EMBL/GenBank/DDBJ databases">
        <title>Genome sequencing of Methylobacterium aquaticum DSM16371 type strain.</title>
        <authorList>
            <person name="Chaudhry V."/>
            <person name="Patil P.B."/>
        </authorList>
    </citation>
    <scope>NUCLEOTIDE SEQUENCE [LARGE SCALE GENOMIC DNA]</scope>
    <source>
        <strain evidence="3 4">DSM 16371</strain>
    </source>
</reference>
<gene>
    <name evidence="3" type="ORF">VP06_07860</name>
</gene>
<dbReference type="PANTHER" id="PTHR45277:SF1">
    <property type="entry name" value="EXPRESSED PROTEIN"/>
    <property type="match status" value="1"/>
</dbReference>
<dbReference type="GO" id="GO:0008757">
    <property type="term" value="F:S-adenosylmethionine-dependent methyltransferase activity"/>
    <property type="evidence" value="ECO:0007669"/>
    <property type="project" value="InterPro"/>
</dbReference>
<dbReference type="CDD" id="cd02440">
    <property type="entry name" value="AdoMet_MTases"/>
    <property type="match status" value="1"/>
</dbReference>
<dbReference type="PATRIC" id="fig|270351.6.peg.6262"/>
<evidence type="ECO:0000256" key="1">
    <source>
        <dbReference type="SAM" id="Phobius"/>
    </source>
</evidence>
<dbReference type="InterPro" id="IPR029063">
    <property type="entry name" value="SAM-dependent_MTases_sf"/>
</dbReference>
<dbReference type="Gene3D" id="3.40.50.150">
    <property type="entry name" value="Vaccinia Virus protein VP39"/>
    <property type="match status" value="1"/>
</dbReference>
<feature type="transmembrane region" description="Helical" evidence="1">
    <location>
        <begin position="21"/>
        <end position="41"/>
    </location>
</feature>
<dbReference type="PANTHER" id="PTHR45277">
    <property type="entry name" value="EXPRESSED PROTEIN"/>
    <property type="match status" value="1"/>
</dbReference>
<organism evidence="3 4">
    <name type="scientific">Methylobacterium aquaticum</name>
    <dbReference type="NCBI Taxonomy" id="270351"/>
    <lineage>
        <taxon>Bacteria</taxon>
        <taxon>Pseudomonadati</taxon>
        <taxon>Pseudomonadota</taxon>
        <taxon>Alphaproteobacteria</taxon>
        <taxon>Hyphomicrobiales</taxon>
        <taxon>Methylobacteriaceae</taxon>
        <taxon>Methylobacterium</taxon>
    </lineage>
</organism>
<evidence type="ECO:0000313" key="4">
    <source>
        <dbReference type="Proteomes" id="UP000035929"/>
    </source>
</evidence>
<dbReference type="Pfam" id="PF08241">
    <property type="entry name" value="Methyltransf_11"/>
    <property type="match status" value="1"/>
</dbReference>
<dbReference type="AlphaFoldDB" id="A0A0J6VEV8"/>
<comment type="caution">
    <text evidence="3">The sequence shown here is derived from an EMBL/GenBank/DDBJ whole genome shotgun (WGS) entry which is preliminary data.</text>
</comment>
<evidence type="ECO:0000259" key="2">
    <source>
        <dbReference type="Pfam" id="PF08241"/>
    </source>
</evidence>
<name>A0A0J6VEV8_9HYPH</name>
<dbReference type="OrthoDB" id="5517736at2"/>
<protein>
    <recommendedName>
        <fullName evidence="2">Methyltransferase type 11 domain-containing protein</fullName>
    </recommendedName>
</protein>
<dbReference type="SUPFAM" id="SSF53335">
    <property type="entry name" value="S-adenosyl-L-methionine-dependent methyltransferases"/>
    <property type="match status" value="1"/>
</dbReference>
<dbReference type="Proteomes" id="UP000035929">
    <property type="component" value="Unassembled WGS sequence"/>
</dbReference>
<keyword evidence="1" id="KW-0472">Membrane</keyword>
<keyword evidence="1" id="KW-1133">Transmembrane helix</keyword>
<evidence type="ECO:0000313" key="3">
    <source>
        <dbReference type="EMBL" id="KMO37576.1"/>
    </source>
</evidence>
<dbReference type="RefSeq" id="WP_048463266.1">
    <property type="nucleotide sequence ID" value="NZ_LABX01000055.1"/>
</dbReference>
<feature type="domain" description="Methyltransferase type 11" evidence="2">
    <location>
        <begin position="94"/>
        <end position="202"/>
    </location>
</feature>
<keyword evidence="1" id="KW-0812">Transmembrane</keyword>